<dbReference type="PANTHER" id="PTHR43584:SF8">
    <property type="entry name" value="N-ACETYLMURAMATE ALPHA-1-PHOSPHATE URIDYLYLTRANSFERASE"/>
    <property type="match status" value="1"/>
</dbReference>
<dbReference type="Gene3D" id="3.90.550.10">
    <property type="entry name" value="Spore Coat Polysaccharide Biosynthesis Protein SpsA, Chain A"/>
    <property type="match status" value="1"/>
</dbReference>
<dbReference type="InterPro" id="IPR029044">
    <property type="entry name" value="Nucleotide-diphossugar_trans"/>
</dbReference>
<accession>A0A1F6C8U0</accession>
<dbReference type="EMBL" id="MFKF01000379">
    <property type="protein sequence ID" value="OGG45347.1"/>
    <property type="molecule type" value="Genomic_DNA"/>
</dbReference>
<evidence type="ECO:0000256" key="2">
    <source>
        <dbReference type="ARBA" id="ARBA00022695"/>
    </source>
</evidence>
<proteinExistence type="predicted"/>
<sequence>MKAVILAAGRGKRLAPYTDAVPKPMVQVGGAPLLSHILGRLRAVDIRDVYLVVHYLAEKIEAHFGDGAGVGLRLTYLRQESPTGGTANALLMAEPFAGDEPFLMCWGDIVTDASEYRRVIDRFRVGDCDAAMTVNYVEDTSAGGAVYKEADGRVTRIVEKAPPGTQATHWNNGGIFVFSPGVFDDLRRTPLSPRGEREIPQTLQLMIDAGRKVYAVEMEHERLDLTRPEDVPRVDRILRQA</sequence>
<evidence type="ECO:0000313" key="4">
    <source>
        <dbReference type="EMBL" id="OGG45347.1"/>
    </source>
</evidence>
<dbReference type="PANTHER" id="PTHR43584">
    <property type="entry name" value="NUCLEOTIDYL TRANSFERASE"/>
    <property type="match status" value="1"/>
</dbReference>
<reference evidence="4 5" key="1">
    <citation type="journal article" date="2016" name="Nat. Commun.">
        <title>Thousands of microbial genomes shed light on interconnected biogeochemical processes in an aquifer system.</title>
        <authorList>
            <person name="Anantharaman K."/>
            <person name="Brown C.T."/>
            <person name="Hug L.A."/>
            <person name="Sharon I."/>
            <person name="Castelle C.J."/>
            <person name="Probst A.J."/>
            <person name="Thomas B.C."/>
            <person name="Singh A."/>
            <person name="Wilkins M.J."/>
            <person name="Karaoz U."/>
            <person name="Brodie E.L."/>
            <person name="Williams K.H."/>
            <person name="Hubbard S.S."/>
            <person name="Banfield J.F."/>
        </authorList>
    </citation>
    <scope>NUCLEOTIDE SEQUENCE [LARGE SCALE GENOMIC DNA]</scope>
    <source>
        <strain evidence="5">RIFCSPLOWO2_12_FULL_64_10</strain>
    </source>
</reference>
<evidence type="ECO:0000259" key="3">
    <source>
        <dbReference type="Pfam" id="PF00483"/>
    </source>
</evidence>
<feature type="domain" description="Nucleotidyl transferase" evidence="3">
    <location>
        <begin position="2"/>
        <end position="220"/>
    </location>
</feature>
<dbReference type="Proteomes" id="UP000178606">
    <property type="component" value="Unassembled WGS sequence"/>
</dbReference>
<dbReference type="CDD" id="cd04181">
    <property type="entry name" value="NTP_transferase"/>
    <property type="match status" value="1"/>
</dbReference>
<comment type="caution">
    <text evidence="4">The sequence shown here is derived from an EMBL/GenBank/DDBJ whole genome shotgun (WGS) entry which is preliminary data.</text>
</comment>
<dbReference type="InterPro" id="IPR050065">
    <property type="entry name" value="GlmU-like"/>
</dbReference>
<keyword evidence="1" id="KW-0808">Transferase</keyword>
<name>A0A1F6C8U0_HANXR</name>
<gene>
    <name evidence="4" type="ORF">A3F84_21885</name>
</gene>
<dbReference type="GO" id="GO:0016779">
    <property type="term" value="F:nucleotidyltransferase activity"/>
    <property type="evidence" value="ECO:0007669"/>
    <property type="project" value="UniProtKB-KW"/>
</dbReference>
<evidence type="ECO:0000256" key="1">
    <source>
        <dbReference type="ARBA" id="ARBA00022679"/>
    </source>
</evidence>
<keyword evidence="2" id="KW-0548">Nucleotidyltransferase</keyword>
<organism evidence="4 5">
    <name type="scientific">Handelsmanbacteria sp. (strain RIFCSPLOWO2_12_FULL_64_10)</name>
    <dbReference type="NCBI Taxonomy" id="1817868"/>
    <lineage>
        <taxon>Bacteria</taxon>
        <taxon>Candidatus Handelsmaniibacteriota</taxon>
    </lineage>
</organism>
<dbReference type="AlphaFoldDB" id="A0A1F6C8U0"/>
<dbReference type="Pfam" id="PF00483">
    <property type="entry name" value="NTP_transferase"/>
    <property type="match status" value="1"/>
</dbReference>
<dbReference type="InterPro" id="IPR005835">
    <property type="entry name" value="NTP_transferase_dom"/>
</dbReference>
<evidence type="ECO:0000313" key="5">
    <source>
        <dbReference type="Proteomes" id="UP000178606"/>
    </source>
</evidence>
<dbReference type="SUPFAM" id="SSF53448">
    <property type="entry name" value="Nucleotide-diphospho-sugar transferases"/>
    <property type="match status" value="1"/>
</dbReference>
<protein>
    <recommendedName>
        <fullName evidence="3">Nucleotidyl transferase domain-containing protein</fullName>
    </recommendedName>
</protein>